<name>A0A2P8DK07_9ACTN</name>
<evidence type="ECO:0000259" key="5">
    <source>
        <dbReference type="Pfam" id="PF05592"/>
    </source>
</evidence>
<dbReference type="Gene3D" id="2.60.420.10">
    <property type="entry name" value="Maltose phosphorylase, domain 3"/>
    <property type="match status" value="1"/>
</dbReference>
<dbReference type="RefSeq" id="WP_106539342.1">
    <property type="nucleotide sequence ID" value="NZ_ML142904.1"/>
</dbReference>
<evidence type="ECO:0000259" key="7">
    <source>
        <dbReference type="Pfam" id="PF17389"/>
    </source>
</evidence>
<evidence type="ECO:0000259" key="6">
    <source>
        <dbReference type="Pfam" id="PF08531"/>
    </source>
</evidence>
<dbReference type="InterPro" id="IPR013783">
    <property type="entry name" value="Ig-like_fold"/>
</dbReference>
<evidence type="ECO:0000259" key="8">
    <source>
        <dbReference type="Pfam" id="PF17390"/>
    </source>
</evidence>
<dbReference type="EMBL" id="PYGE01000022">
    <property type="protein sequence ID" value="PSK97511.1"/>
    <property type="molecule type" value="Genomic_DNA"/>
</dbReference>
<dbReference type="Pfam" id="PF25788">
    <property type="entry name" value="Ig_Rha78A_N"/>
    <property type="match status" value="1"/>
</dbReference>
<dbReference type="Gene3D" id="2.60.40.10">
    <property type="entry name" value="Immunoglobulins"/>
    <property type="match status" value="1"/>
</dbReference>
<evidence type="ECO:0000256" key="4">
    <source>
        <dbReference type="SAM" id="MobiDB-lite"/>
    </source>
</evidence>
<organism evidence="9 10">
    <name type="scientific">Haloactinopolyspora alba</name>
    <dbReference type="NCBI Taxonomy" id="648780"/>
    <lineage>
        <taxon>Bacteria</taxon>
        <taxon>Bacillati</taxon>
        <taxon>Actinomycetota</taxon>
        <taxon>Actinomycetes</taxon>
        <taxon>Jiangellales</taxon>
        <taxon>Jiangellaceae</taxon>
        <taxon>Haloactinopolyspora</taxon>
    </lineage>
</organism>
<gene>
    <name evidence="9" type="ORF">CLV30_1223</name>
</gene>
<evidence type="ECO:0000313" key="9">
    <source>
        <dbReference type="EMBL" id="PSK97511.1"/>
    </source>
</evidence>
<feature type="domain" description="Alpha-L-rhamnosidase six-hairpin glycosidase" evidence="7">
    <location>
        <begin position="433"/>
        <end position="757"/>
    </location>
</feature>
<dbReference type="OrthoDB" id="9761045at2"/>
<comment type="catalytic activity">
    <reaction evidence="1">
        <text>Hydrolysis of terminal non-reducing alpha-L-rhamnose residues in alpha-L-rhamnosides.</text>
        <dbReference type="EC" id="3.2.1.40"/>
    </reaction>
</comment>
<dbReference type="GO" id="GO:0005975">
    <property type="term" value="P:carbohydrate metabolic process"/>
    <property type="evidence" value="ECO:0007669"/>
    <property type="project" value="InterPro"/>
</dbReference>
<dbReference type="InterPro" id="IPR012341">
    <property type="entry name" value="6hp_glycosidase-like_sf"/>
</dbReference>
<evidence type="ECO:0000256" key="1">
    <source>
        <dbReference type="ARBA" id="ARBA00001445"/>
    </source>
</evidence>
<protein>
    <recommendedName>
        <fullName evidence="2">alpha-L-rhamnosidase</fullName>
        <ecNumber evidence="2">3.2.1.40</ecNumber>
    </recommendedName>
</protein>
<dbReference type="Proteomes" id="UP000243528">
    <property type="component" value="Unassembled WGS sequence"/>
</dbReference>
<dbReference type="PANTHER" id="PTHR33307">
    <property type="entry name" value="ALPHA-RHAMNOSIDASE (EUROFUNG)"/>
    <property type="match status" value="1"/>
</dbReference>
<reference evidence="9 10" key="1">
    <citation type="submission" date="2018-03" db="EMBL/GenBank/DDBJ databases">
        <title>Genomic Encyclopedia of Archaeal and Bacterial Type Strains, Phase II (KMG-II): from individual species to whole genera.</title>
        <authorList>
            <person name="Goeker M."/>
        </authorList>
    </citation>
    <scope>NUCLEOTIDE SEQUENCE [LARGE SCALE GENOMIC DNA]</scope>
    <source>
        <strain evidence="9 10">DSM 45211</strain>
    </source>
</reference>
<evidence type="ECO:0000256" key="3">
    <source>
        <dbReference type="ARBA" id="ARBA00022801"/>
    </source>
</evidence>
<dbReference type="Gene3D" id="1.50.10.10">
    <property type="match status" value="1"/>
</dbReference>
<dbReference type="InterPro" id="IPR035396">
    <property type="entry name" value="Bac_rhamnosid6H"/>
</dbReference>
<evidence type="ECO:0000256" key="2">
    <source>
        <dbReference type="ARBA" id="ARBA00012652"/>
    </source>
</evidence>
<evidence type="ECO:0000313" key="10">
    <source>
        <dbReference type="Proteomes" id="UP000243528"/>
    </source>
</evidence>
<feature type="domain" description="Alpha-L-rhamnosidase C-terminal" evidence="8">
    <location>
        <begin position="768"/>
        <end position="838"/>
    </location>
</feature>
<dbReference type="Pfam" id="PF17390">
    <property type="entry name" value="Bac_rhamnosid_C"/>
    <property type="match status" value="1"/>
</dbReference>
<keyword evidence="3" id="KW-0378">Hydrolase</keyword>
<dbReference type="SUPFAM" id="SSF48208">
    <property type="entry name" value="Six-hairpin glycosidases"/>
    <property type="match status" value="1"/>
</dbReference>
<dbReference type="Pfam" id="PF17389">
    <property type="entry name" value="Bac_rhamnosid6H"/>
    <property type="match status" value="1"/>
</dbReference>
<dbReference type="Pfam" id="PF08531">
    <property type="entry name" value="Bac_rhamnosid_N"/>
    <property type="match status" value="1"/>
</dbReference>
<dbReference type="InterPro" id="IPR035398">
    <property type="entry name" value="Bac_rhamnosid_C"/>
</dbReference>
<dbReference type="InterPro" id="IPR008902">
    <property type="entry name" value="Rhamnosid_concanavalin"/>
</dbReference>
<feature type="region of interest" description="Disordered" evidence="4">
    <location>
        <begin position="1"/>
        <end position="29"/>
    </location>
</feature>
<proteinExistence type="predicted"/>
<dbReference type="AlphaFoldDB" id="A0A2P8DK07"/>
<dbReference type="InterPro" id="IPR013737">
    <property type="entry name" value="Bac_rhamnosid_N"/>
</dbReference>
<feature type="domain" description="Bacterial alpha-L-rhamnosidase N-terminal" evidence="6">
    <location>
        <begin position="160"/>
        <end position="285"/>
    </location>
</feature>
<dbReference type="InterPro" id="IPR016007">
    <property type="entry name" value="Alpha_rhamnosid"/>
</dbReference>
<dbReference type="InterPro" id="IPR008928">
    <property type="entry name" value="6-hairpin_glycosidase_sf"/>
</dbReference>
<accession>A0A2P8DK07</accession>
<dbReference type="GO" id="GO:0030596">
    <property type="term" value="F:alpha-L-rhamnosidase activity"/>
    <property type="evidence" value="ECO:0007669"/>
    <property type="project" value="UniProtKB-EC"/>
</dbReference>
<dbReference type="PANTHER" id="PTHR33307:SF6">
    <property type="entry name" value="ALPHA-RHAMNOSIDASE (EUROFUNG)-RELATED"/>
    <property type="match status" value="1"/>
</dbReference>
<comment type="caution">
    <text evidence="9">The sequence shown here is derived from an EMBL/GenBank/DDBJ whole genome shotgun (WGS) entry which is preliminary data.</text>
</comment>
<dbReference type="EC" id="3.2.1.40" evidence="2"/>
<dbReference type="Gene3D" id="2.60.120.260">
    <property type="entry name" value="Galactose-binding domain-like"/>
    <property type="match status" value="2"/>
</dbReference>
<keyword evidence="10" id="KW-1185">Reference proteome</keyword>
<sequence>MTDHDTSPVPTLRWVDDHRPLGASEPPPPSRVVHVVSAARPRFSWIVPLVRDGQTQTAYEVRLAPDDLDPRTAGDVSLTWSSGVVESAESTWIRPDADVAPYSRYRWTVRTRDEHGAWSGWAEPAAIEAGPLCAEDWRAAWVSVSSPRTVVGAIDLPAAPVRARLHVTAQGVYRARVGGDVVNPGTAEASRTDAVRALYRTYDVTDLLTAGSTTLEIDLGASHWARCGHDPRLLAEVVAVLGDGSVVRAGTGADWSSRPSQVVVDEAFYVERHDPRHAATDASEPVAVVAPGEPGMPSRIVPDPAPPIRAVAERTATEIGRPGPGRRVYDVGTNIAGRSRVTLRDTVPAGTEIVVVHGELLGPDGSVDTTNLKMPYDGARHRQSVEYVCTGEPDDVAEAWFAFHGFRYLEVMGLPDDAEAAVTGLVLHSDLPDAAAFDSDDPTMLRLVRAARRTQLNNLHGIPEDCPTREQAGWTGDAAATTDLALAQLDLGGFYRKWLGDLATSQRTDGSIPAVVPAIPPKAPPSDPVWGSALQRVLLGHWLHYGDPVLVAEHLPALRRWVDYQLSLVRDGAVRDAEISYGHDWLGLAQTPPELLHTGATLDALDTLAALEEEFGDGAEGQRRRDQATGLRTSARAVFRDSGRDVWANGSQGANAVAVVAGLVGPGEAEDAAVAIERDVRARGNRASTGFAATTTLVRALAATDRAQVISDAVHQPEQPGIGSMLVDGPGTLWENWSIDPSNTGTGSLDHVGLGGPFAGWVWTGLVGLRPTAAGFRRFEVAPQPVEGVDRASSVTQTVRGTVRVAWERDGDDLWLDVEVPVGAAAAVRLPGAEPVDVGPGRHRVHGMWPKPLAVPPVSLPSGRQPALAETAADVSGGENWLPAATSAVVPTVDVAGLDVLDHGLHCMPVPHAQVPGPVLRLTGRGDVEPDVPHLLRLVLAGPMDLTAAQFVYGLIDLCVPKPHRRPELVLRVHGAEGAVAEATAGTWPAGWNRVALDVAEWAGRSAITAVEAGVRFRSAGPDDIVHRPGAETVAVTFHLGELGWSAARRTW</sequence>
<dbReference type="Pfam" id="PF05592">
    <property type="entry name" value="Bac_rhamnosid"/>
    <property type="match status" value="1"/>
</dbReference>
<feature type="domain" description="Alpha-L-rhamnosidase concanavalin-like" evidence="5">
    <location>
        <begin position="323"/>
        <end position="428"/>
    </location>
</feature>